<dbReference type="AlphaFoldDB" id="A0A2T1GND0"/>
<dbReference type="Pfam" id="PF20065">
    <property type="entry name" value="DUF6464"/>
    <property type="match status" value="1"/>
</dbReference>
<gene>
    <name evidence="2" type="ORF">C7B77_00970</name>
</gene>
<accession>A0A2T1GND0</accession>
<comment type="caution">
    <text evidence="2">The sequence shown here is derived from an EMBL/GenBank/DDBJ whole genome shotgun (WGS) entry which is preliminary data.</text>
</comment>
<evidence type="ECO:0000256" key="1">
    <source>
        <dbReference type="SAM" id="Phobius"/>
    </source>
</evidence>
<keyword evidence="1" id="KW-0812">Transmembrane</keyword>
<dbReference type="Proteomes" id="UP000238937">
    <property type="component" value="Unassembled WGS sequence"/>
</dbReference>
<feature type="transmembrane region" description="Helical" evidence="1">
    <location>
        <begin position="6"/>
        <end position="23"/>
    </location>
</feature>
<dbReference type="OrthoDB" id="515679at2"/>
<proteinExistence type="predicted"/>
<keyword evidence="1" id="KW-1133">Transmembrane helix</keyword>
<sequence length="99" mass="11714">MLHTLLAIFAVIILVVTWWLSYCQRLRARSRRLTMTEPSSNRRFYKRVNRDPEEQYIEGVGYVIGDLSCSYNARSPYIRCAVNPDGLCQDCRHYHKKED</sequence>
<evidence type="ECO:0000313" key="2">
    <source>
        <dbReference type="EMBL" id="PSB59425.1"/>
    </source>
</evidence>
<dbReference type="EMBL" id="PVWO01000006">
    <property type="protein sequence ID" value="PSB59425.1"/>
    <property type="molecule type" value="Genomic_DNA"/>
</dbReference>
<name>A0A2T1GND0_9CYAN</name>
<evidence type="ECO:0000313" key="3">
    <source>
        <dbReference type="Proteomes" id="UP000238937"/>
    </source>
</evidence>
<dbReference type="InterPro" id="IPR045589">
    <property type="entry name" value="DUF6464"/>
</dbReference>
<keyword evidence="1" id="KW-0472">Membrane</keyword>
<dbReference type="RefSeq" id="WP_106299449.1">
    <property type="nucleotide sequence ID" value="NZ_PVWO01000006.1"/>
</dbReference>
<keyword evidence="3" id="KW-1185">Reference proteome</keyword>
<protein>
    <submittedName>
        <fullName evidence="2">Uncharacterized protein</fullName>
    </submittedName>
</protein>
<reference evidence="2 3" key="1">
    <citation type="submission" date="2018-03" db="EMBL/GenBank/DDBJ databases">
        <title>The ancient ancestry and fast evolution of plastids.</title>
        <authorList>
            <person name="Moore K.R."/>
            <person name="Magnabosco C."/>
            <person name="Momper L."/>
            <person name="Gold D.A."/>
            <person name="Bosak T."/>
            <person name="Fournier G.P."/>
        </authorList>
    </citation>
    <scope>NUCLEOTIDE SEQUENCE [LARGE SCALE GENOMIC DNA]</scope>
    <source>
        <strain evidence="2 3">CCALA 037</strain>
    </source>
</reference>
<organism evidence="2 3">
    <name type="scientific">Chamaesiphon polymorphus CCALA 037</name>
    <dbReference type="NCBI Taxonomy" id="2107692"/>
    <lineage>
        <taxon>Bacteria</taxon>
        <taxon>Bacillati</taxon>
        <taxon>Cyanobacteriota</taxon>
        <taxon>Cyanophyceae</taxon>
        <taxon>Gomontiellales</taxon>
        <taxon>Chamaesiphonaceae</taxon>
        <taxon>Chamaesiphon</taxon>
    </lineage>
</organism>